<evidence type="ECO:0000313" key="1">
    <source>
        <dbReference type="EMBL" id="EYC21248.1"/>
    </source>
</evidence>
<evidence type="ECO:0000313" key="2">
    <source>
        <dbReference type="Proteomes" id="UP000024635"/>
    </source>
</evidence>
<proteinExistence type="predicted"/>
<reference evidence="2" key="1">
    <citation type="journal article" date="2015" name="Nat. Genet.">
        <title>The genome and transcriptome of the zoonotic hookworm Ancylostoma ceylanicum identify infection-specific gene families.</title>
        <authorList>
            <person name="Schwarz E.M."/>
            <person name="Hu Y."/>
            <person name="Antoshechkin I."/>
            <person name="Miller M.M."/>
            <person name="Sternberg P.W."/>
            <person name="Aroian R.V."/>
        </authorList>
    </citation>
    <scope>NUCLEOTIDE SEQUENCE</scope>
    <source>
        <strain evidence="2">HY135</strain>
    </source>
</reference>
<accession>A0A016V3E0</accession>
<dbReference type="PANTHER" id="PTHR46238:SF8">
    <property type="entry name" value="ENDONUCLEASE_EXONUCLEASE_PHOSPHATASE DOMAIN-CONTAINING PROTEIN"/>
    <property type="match status" value="1"/>
</dbReference>
<comment type="caution">
    <text evidence="1">The sequence shown here is derived from an EMBL/GenBank/DDBJ whole genome shotgun (WGS) entry which is preliminary data.</text>
</comment>
<dbReference type="STRING" id="53326.A0A016V3E0"/>
<dbReference type="OrthoDB" id="424543at2759"/>
<dbReference type="AlphaFoldDB" id="A0A016V3E0"/>
<organism evidence="1 2">
    <name type="scientific">Ancylostoma ceylanicum</name>
    <dbReference type="NCBI Taxonomy" id="53326"/>
    <lineage>
        <taxon>Eukaryota</taxon>
        <taxon>Metazoa</taxon>
        <taxon>Ecdysozoa</taxon>
        <taxon>Nematoda</taxon>
        <taxon>Chromadorea</taxon>
        <taxon>Rhabditida</taxon>
        <taxon>Rhabditina</taxon>
        <taxon>Rhabditomorpha</taxon>
        <taxon>Strongyloidea</taxon>
        <taxon>Ancylostomatidae</taxon>
        <taxon>Ancylostomatinae</taxon>
        <taxon>Ancylostoma</taxon>
    </lineage>
</organism>
<name>A0A016V3E0_9BILA</name>
<gene>
    <name evidence="1" type="primary">Acey_s0020.g77</name>
    <name evidence="1" type="ORF">Y032_0020g77</name>
</gene>
<dbReference type="Proteomes" id="UP000024635">
    <property type="component" value="Unassembled WGS sequence"/>
</dbReference>
<keyword evidence="2" id="KW-1185">Reference proteome</keyword>
<dbReference type="PANTHER" id="PTHR46238">
    <property type="entry name" value="REVERSE TRANSCRIPTASE DOMAIN-CONTAINING PROTEIN"/>
    <property type="match status" value="1"/>
</dbReference>
<dbReference type="EMBL" id="JARK01001356">
    <property type="protein sequence ID" value="EYC21248.1"/>
    <property type="molecule type" value="Genomic_DNA"/>
</dbReference>
<protein>
    <submittedName>
        <fullName evidence="1">Uncharacterized protein</fullName>
    </submittedName>
</protein>
<sequence>MEMKMLRWMAGVTRYYHICNEDIRHRFGIAIMADKLREARLRWYGHVLRADNAAVCKIALNLEVPGKRPRGRPKQRWIDTLHSDLKSAGIHPDQAHDRAKWRQRISKADPIITLDKR</sequence>